<proteinExistence type="inferred from homology"/>
<evidence type="ECO:0000259" key="5">
    <source>
        <dbReference type="Pfam" id="PF00535"/>
    </source>
</evidence>
<dbReference type="SUPFAM" id="SSF53448">
    <property type="entry name" value="Nucleotide-diphospho-sugar transferases"/>
    <property type="match status" value="1"/>
</dbReference>
<evidence type="ECO:0000256" key="4">
    <source>
        <dbReference type="ARBA" id="ARBA00022679"/>
    </source>
</evidence>
<evidence type="ECO:0000256" key="3">
    <source>
        <dbReference type="ARBA" id="ARBA00022676"/>
    </source>
</evidence>
<comment type="caution">
    <text evidence="6">The sequence shown here is derived from an EMBL/GenBank/DDBJ whole genome shotgun (WGS) entry which is preliminary data.</text>
</comment>
<dbReference type="RefSeq" id="WP_306833488.1">
    <property type="nucleotide sequence ID" value="NZ_JAUSRA010000001.1"/>
</dbReference>
<accession>A0ABT9MZ34</accession>
<evidence type="ECO:0000256" key="2">
    <source>
        <dbReference type="ARBA" id="ARBA00006739"/>
    </source>
</evidence>
<name>A0ABT9MZ34_9ACTN</name>
<feature type="domain" description="Glycosyltransferase 2-like" evidence="5">
    <location>
        <begin position="14"/>
        <end position="135"/>
    </location>
</feature>
<dbReference type="PANTHER" id="PTHR43179">
    <property type="entry name" value="RHAMNOSYLTRANSFERASE WBBL"/>
    <property type="match status" value="1"/>
</dbReference>
<dbReference type="PANTHER" id="PTHR43179:SF12">
    <property type="entry name" value="GALACTOFURANOSYLTRANSFERASE GLFT2"/>
    <property type="match status" value="1"/>
</dbReference>
<dbReference type="Pfam" id="PF00535">
    <property type="entry name" value="Glycos_transf_2"/>
    <property type="match status" value="1"/>
</dbReference>
<keyword evidence="4" id="KW-0808">Transferase</keyword>
<keyword evidence="7" id="KW-1185">Reference proteome</keyword>
<reference evidence="6 7" key="1">
    <citation type="submission" date="2023-07" db="EMBL/GenBank/DDBJ databases">
        <title>Sequencing the genomes of 1000 actinobacteria strains.</title>
        <authorList>
            <person name="Klenk H.-P."/>
        </authorList>
    </citation>
    <scope>NUCLEOTIDE SEQUENCE [LARGE SCALE GENOMIC DNA]</scope>
    <source>
        <strain evidence="6 7">DSM 44710</strain>
    </source>
</reference>
<dbReference type="InterPro" id="IPR001173">
    <property type="entry name" value="Glyco_trans_2-like"/>
</dbReference>
<protein>
    <submittedName>
        <fullName evidence="6">GT2 family glycosyltransferase</fullName>
    </submittedName>
</protein>
<dbReference type="EMBL" id="JAUSRA010000001">
    <property type="protein sequence ID" value="MDP9796707.1"/>
    <property type="molecule type" value="Genomic_DNA"/>
</dbReference>
<dbReference type="InterPro" id="IPR029044">
    <property type="entry name" value="Nucleotide-diphossugar_trans"/>
</dbReference>
<sequence>MSPSVNSDAVSPVTVVIPCHTELRWTSLLHAVESAKAQDPAPAEIVVVVDHNAALYDKVRHELDGVTVLANRFRRGAAGARNTGAFHAITPLVAFLDDDVRAHHGWLAGLLAPFADPAVVGTGGAVLPAWSGRRPAWFPDEFLWTVGASHPGMPAAPAPEVWCAGMAVRRDTFLTVGGFREFYGRVTDRVRARDAELCRRMSEAGGVWLFVPDSRVHHPVGPERMTFRHFLGRCFHEGRIVATAGGGPMRAALPGALSRHLRSALRGGGSGALRRAGAVAAGATAAAAGGVLELTTRPPTPQPVPVQTKKIAAGVRR</sequence>
<evidence type="ECO:0000256" key="1">
    <source>
        <dbReference type="ARBA" id="ARBA00004776"/>
    </source>
</evidence>
<evidence type="ECO:0000313" key="6">
    <source>
        <dbReference type="EMBL" id="MDP9796707.1"/>
    </source>
</evidence>
<organism evidence="6 7">
    <name type="scientific">Catenuloplanes nepalensis</name>
    <dbReference type="NCBI Taxonomy" id="587533"/>
    <lineage>
        <taxon>Bacteria</taxon>
        <taxon>Bacillati</taxon>
        <taxon>Actinomycetota</taxon>
        <taxon>Actinomycetes</taxon>
        <taxon>Micromonosporales</taxon>
        <taxon>Micromonosporaceae</taxon>
        <taxon>Catenuloplanes</taxon>
    </lineage>
</organism>
<comment type="similarity">
    <text evidence="2">Belongs to the glycosyltransferase 2 family.</text>
</comment>
<keyword evidence="3" id="KW-0328">Glycosyltransferase</keyword>
<dbReference type="Proteomes" id="UP001240984">
    <property type="component" value="Unassembled WGS sequence"/>
</dbReference>
<gene>
    <name evidence="6" type="ORF">J2S43_005219</name>
</gene>
<evidence type="ECO:0000313" key="7">
    <source>
        <dbReference type="Proteomes" id="UP001240984"/>
    </source>
</evidence>
<comment type="pathway">
    <text evidence="1">Cell wall biogenesis; cell wall polysaccharide biosynthesis.</text>
</comment>
<dbReference type="Gene3D" id="3.90.550.10">
    <property type="entry name" value="Spore Coat Polysaccharide Biosynthesis Protein SpsA, Chain A"/>
    <property type="match status" value="1"/>
</dbReference>